<organism evidence="6 7">
    <name type="scientific">Phytoactinopolyspora halophila</name>
    <dbReference type="NCBI Taxonomy" id="1981511"/>
    <lineage>
        <taxon>Bacteria</taxon>
        <taxon>Bacillati</taxon>
        <taxon>Actinomycetota</taxon>
        <taxon>Actinomycetes</taxon>
        <taxon>Jiangellales</taxon>
        <taxon>Jiangellaceae</taxon>
        <taxon>Phytoactinopolyspora</taxon>
    </lineage>
</organism>
<sequence>MSIHDGATDPASCCEPEHTSPDTAADRVSCCGAEPAPLGAEDAVEQAALFKALADPVRLQLLALIAANSKDGICVCDLVASFQLRQPTISHHLKVLREAGLIDGERRGTWVYYWTRPAAVAAARRTLDMVDAPAVVGAS</sequence>
<evidence type="ECO:0000259" key="5">
    <source>
        <dbReference type="PROSITE" id="PS50987"/>
    </source>
</evidence>
<evidence type="ECO:0000256" key="3">
    <source>
        <dbReference type="ARBA" id="ARBA00023163"/>
    </source>
</evidence>
<evidence type="ECO:0000256" key="4">
    <source>
        <dbReference type="SAM" id="MobiDB-lite"/>
    </source>
</evidence>
<keyword evidence="7" id="KW-1185">Reference proteome</keyword>
<dbReference type="EMBL" id="QMIG01000006">
    <property type="protein sequence ID" value="RAW15364.1"/>
    <property type="molecule type" value="Genomic_DNA"/>
</dbReference>
<accession>A0A329QSK8</accession>
<dbReference type="PROSITE" id="PS50987">
    <property type="entry name" value="HTH_ARSR_2"/>
    <property type="match status" value="1"/>
</dbReference>
<evidence type="ECO:0000256" key="1">
    <source>
        <dbReference type="ARBA" id="ARBA00023015"/>
    </source>
</evidence>
<keyword evidence="3" id="KW-0804">Transcription</keyword>
<dbReference type="InterPro" id="IPR051081">
    <property type="entry name" value="HTH_MetalResp_TranReg"/>
</dbReference>
<dbReference type="CDD" id="cd00090">
    <property type="entry name" value="HTH_ARSR"/>
    <property type="match status" value="1"/>
</dbReference>
<dbReference type="GO" id="GO:0003700">
    <property type="term" value="F:DNA-binding transcription factor activity"/>
    <property type="evidence" value="ECO:0007669"/>
    <property type="project" value="InterPro"/>
</dbReference>
<dbReference type="NCBIfam" id="NF033788">
    <property type="entry name" value="HTH_metalloreg"/>
    <property type="match status" value="1"/>
</dbReference>
<dbReference type="Gene3D" id="1.10.10.10">
    <property type="entry name" value="Winged helix-like DNA-binding domain superfamily/Winged helix DNA-binding domain"/>
    <property type="match status" value="1"/>
</dbReference>
<reference evidence="6 7" key="1">
    <citation type="submission" date="2018-06" db="EMBL/GenBank/DDBJ databases">
        <title>Phytoactinopolyspora halophila sp. nov., a novel halophilic actinomycete isolated from a saline soil in China.</title>
        <authorList>
            <person name="Tang S.-K."/>
        </authorList>
    </citation>
    <scope>NUCLEOTIDE SEQUENCE [LARGE SCALE GENOMIC DNA]</scope>
    <source>
        <strain evidence="6 7">YIM 96934</strain>
    </source>
</reference>
<dbReference type="AlphaFoldDB" id="A0A329QSK8"/>
<dbReference type="InterPro" id="IPR036388">
    <property type="entry name" value="WH-like_DNA-bd_sf"/>
</dbReference>
<name>A0A329QSK8_9ACTN</name>
<evidence type="ECO:0000313" key="7">
    <source>
        <dbReference type="Proteomes" id="UP000250462"/>
    </source>
</evidence>
<dbReference type="OrthoDB" id="9798835at2"/>
<proteinExistence type="predicted"/>
<dbReference type="GO" id="GO:0003677">
    <property type="term" value="F:DNA binding"/>
    <property type="evidence" value="ECO:0007669"/>
    <property type="project" value="UniProtKB-KW"/>
</dbReference>
<feature type="domain" description="HTH arsR-type" evidence="5">
    <location>
        <begin position="38"/>
        <end position="135"/>
    </location>
</feature>
<dbReference type="SUPFAM" id="SSF46785">
    <property type="entry name" value="Winged helix' DNA-binding domain"/>
    <property type="match status" value="1"/>
</dbReference>
<dbReference type="PANTHER" id="PTHR33154">
    <property type="entry name" value="TRANSCRIPTIONAL REGULATOR, ARSR FAMILY"/>
    <property type="match status" value="1"/>
</dbReference>
<dbReference type="Proteomes" id="UP000250462">
    <property type="component" value="Unassembled WGS sequence"/>
</dbReference>
<dbReference type="InterPro" id="IPR011991">
    <property type="entry name" value="ArsR-like_HTH"/>
</dbReference>
<dbReference type="InterPro" id="IPR036390">
    <property type="entry name" value="WH_DNA-bd_sf"/>
</dbReference>
<keyword evidence="1" id="KW-0805">Transcription regulation</keyword>
<dbReference type="PRINTS" id="PR00778">
    <property type="entry name" value="HTHARSR"/>
</dbReference>
<dbReference type="RefSeq" id="WP_112257967.1">
    <property type="nucleotide sequence ID" value="NZ_QMIG01000006.1"/>
</dbReference>
<feature type="region of interest" description="Disordered" evidence="4">
    <location>
        <begin position="1"/>
        <end position="25"/>
    </location>
</feature>
<comment type="caution">
    <text evidence="6">The sequence shown here is derived from an EMBL/GenBank/DDBJ whole genome shotgun (WGS) entry which is preliminary data.</text>
</comment>
<dbReference type="InterPro" id="IPR001845">
    <property type="entry name" value="HTH_ArsR_DNA-bd_dom"/>
</dbReference>
<dbReference type="PANTHER" id="PTHR33154:SF18">
    <property type="entry name" value="ARSENICAL RESISTANCE OPERON REPRESSOR"/>
    <property type="match status" value="1"/>
</dbReference>
<evidence type="ECO:0000256" key="2">
    <source>
        <dbReference type="ARBA" id="ARBA00023125"/>
    </source>
</evidence>
<dbReference type="Pfam" id="PF01022">
    <property type="entry name" value="HTH_5"/>
    <property type="match status" value="1"/>
</dbReference>
<evidence type="ECO:0000313" key="6">
    <source>
        <dbReference type="EMBL" id="RAW15364.1"/>
    </source>
</evidence>
<dbReference type="SMART" id="SM00418">
    <property type="entry name" value="HTH_ARSR"/>
    <property type="match status" value="1"/>
</dbReference>
<gene>
    <name evidence="6" type="ORF">DPM12_08915</name>
</gene>
<protein>
    <submittedName>
        <fullName evidence="6">Transcriptional regulator</fullName>
    </submittedName>
</protein>
<keyword evidence="2" id="KW-0238">DNA-binding</keyword>